<protein>
    <recommendedName>
        <fullName evidence="3">EVE domain-containing protein</fullName>
    </recommendedName>
</protein>
<evidence type="ECO:0008006" key="3">
    <source>
        <dbReference type="Google" id="ProtNLM"/>
    </source>
</evidence>
<comment type="caution">
    <text evidence="1">The sequence shown here is derived from an EMBL/GenBank/DDBJ whole genome shotgun (WGS) entry which is preliminary data.</text>
</comment>
<keyword evidence="2" id="KW-1185">Reference proteome</keyword>
<dbReference type="Proteomes" id="UP001500843">
    <property type="component" value="Unassembled WGS sequence"/>
</dbReference>
<dbReference type="EMBL" id="BAABHM010000018">
    <property type="protein sequence ID" value="GAA4714736.1"/>
    <property type="molecule type" value="Genomic_DNA"/>
</dbReference>
<name>A0ABP8XVF1_9MICO</name>
<reference evidence="2" key="1">
    <citation type="journal article" date="2019" name="Int. J. Syst. Evol. Microbiol.">
        <title>The Global Catalogue of Microorganisms (GCM) 10K type strain sequencing project: providing services to taxonomists for standard genome sequencing and annotation.</title>
        <authorList>
            <consortium name="The Broad Institute Genomics Platform"/>
            <consortium name="The Broad Institute Genome Sequencing Center for Infectious Disease"/>
            <person name="Wu L."/>
            <person name="Ma J."/>
        </authorList>
    </citation>
    <scope>NUCLEOTIDE SEQUENCE [LARGE SCALE GENOMIC DNA]</scope>
    <source>
        <strain evidence="2">JCM 17975</strain>
    </source>
</reference>
<dbReference type="RefSeq" id="WP_253873667.1">
    <property type="nucleotide sequence ID" value="NZ_BAABHM010000018.1"/>
</dbReference>
<accession>A0ABP8XVF1</accession>
<organism evidence="1 2">
    <name type="scientific">Promicromonospora umidemergens</name>
    <dbReference type="NCBI Taxonomy" id="629679"/>
    <lineage>
        <taxon>Bacteria</taxon>
        <taxon>Bacillati</taxon>
        <taxon>Actinomycetota</taxon>
        <taxon>Actinomycetes</taxon>
        <taxon>Micrococcales</taxon>
        <taxon>Promicromonosporaceae</taxon>
        <taxon>Promicromonospora</taxon>
    </lineage>
</organism>
<dbReference type="Gene3D" id="3.10.590.10">
    <property type="entry name" value="ph1033 like domains"/>
    <property type="match status" value="1"/>
</dbReference>
<sequence>MASSFLLVISDREALGWILTEGRTAFPSARRLEVAALAKGDELFLYTTRSCFKNPTRDRGRVIGIADVVSPVVRLDEPVRFAGRDFPVGCALQIGPLAPFGHGVELAPLLTSLAAFDHTERAWSMKLRRPMLRLPDGDTQLIRDRLATVATGLEGERYVRWYLPVA</sequence>
<gene>
    <name evidence="1" type="ORF">GCM10023198_42510</name>
</gene>
<evidence type="ECO:0000313" key="2">
    <source>
        <dbReference type="Proteomes" id="UP001500843"/>
    </source>
</evidence>
<evidence type="ECO:0000313" key="1">
    <source>
        <dbReference type="EMBL" id="GAA4714736.1"/>
    </source>
</evidence>
<proteinExistence type="predicted"/>